<comment type="caution">
    <text evidence="1">The sequence shown here is derived from an EMBL/GenBank/DDBJ whole genome shotgun (WGS) entry which is preliminary data.</text>
</comment>
<reference evidence="1 2" key="1">
    <citation type="submission" date="2024-08" db="EMBL/GenBank/DDBJ databases">
        <title>Tateyamaria sp. nov., isolated from marine algae.</title>
        <authorList>
            <person name="Choi B.J."/>
            <person name="Kim J.M."/>
            <person name="Lee J.K."/>
            <person name="Choi D.G."/>
            <person name="Bayburt H."/>
            <person name="Baek J.H."/>
            <person name="Han D.M."/>
            <person name="Jeon C.O."/>
        </authorList>
    </citation>
    <scope>NUCLEOTIDE SEQUENCE [LARGE SCALE GENOMIC DNA]</scope>
    <source>
        <strain evidence="1 2">KMU-156</strain>
    </source>
</reference>
<organism evidence="1 2">
    <name type="scientific">Tateyamaria armeniaca</name>
    <dbReference type="NCBI Taxonomy" id="2518930"/>
    <lineage>
        <taxon>Bacteria</taxon>
        <taxon>Pseudomonadati</taxon>
        <taxon>Pseudomonadota</taxon>
        <taxon>Alphaproteobacteria</taxon>
        <taxon>Rhodobacterales</taxon>
        <taxon>Roseobacteraceae</taxon>
        <taxon>Tateyamaria</taxon>
    </lineage>
</organism>
<dbReference type="EMBL" id="JBHDIY010000002">
    <property type="protein sequence ID" value="MFL4469664.1"/>
    <property type="molecule type" value="Genomic_DNA"/>
</dbReference>
<keyword evidence="2" id="KW-1185">Reference proteome</keyword>
<name>A0ABW8USE1_9RHOB</name>
<proteinExistence type="predicted"/>
<gene>
    <name evidence="1" type="ORF">ACERZ8_07205</name>
</gene>
<dbReference type="Proteomes" id="UP001627408">
    <property type="component" value="Unassembled WGS sequence"/>
</dbReference>
<evidence type="ECO:0000313" key="1">
    <source>
        <dbReference type="EMBL" id="MFL4469664.1"/>
    </source>
</evidence>
<evidence type="ECO:0000313" key="2">
    <source>
        <dbReference type="Proteomes" id="UP001627408"/>
    </source>
</evidence>
<accession>A0ABW8USE1</accession>
<sequence length="123" mass="13053">MICTVHRNLAVPVAVSTGLFGGKFLGAAHWVGAIKRDTEGSHMQLQVTVCRLIKAVLWSLRGTFGKCERGAHAQGVCRVQGLKLGAAGMIASELSSRHAWGASNAVCINLEDLDTLILPCAAW</sequence>
<dbReference type="RefSeq" id="WP_407591540.1">
    <property type="nucleotide sequence ID" value="NZ_JBHDIY010000002.1"/>
</dbReference>
<protein>
    <submittedName>
        <fullName evidence="1">Uncharacterized protein</fullName>
    </submittedName>
</protein>